<evidence type="ECO:0000256" key="1">
    <source>
        <dbReference type="SAM" id="MobiDB-lite"/>
    </source>
</evidence>
<organism evidence="2 3">
    <name type="scientific">Podarcis lilfordi</name>
    <name type="common">Lilford's wall lizard</name>
    <dbReference type="NCBI Taxonomy" id="74358"/>
    <lineage>
        <taxon>Eukaryota</taxon>
        <taxon>Metazoa</taxon>
        <taxon>Chordata</taxon>
        <taxon>Craniata</taxon>
        <taxon>Vertebrata</taxon>
        <taxon>Euteleostomi</taxon>
        <taxon>Lepidosauria</taxon>
        <taxon>Squamata</taxon>
        <taxon>Bifurcata</taxon>
        <taxon>Unidentata</taxon>
        <taxon>Episquamata</taxon>
        <taxon>Laterata</taxon>
        <taxon>Lacertibaenia</taxon>
        <taxon>Lacertidae</taxon>
        <taxon>Podarcis</taxon>
    </lineage>
</organism>
<accession>A0AA35LNA1</accession>
<feature type="region of interest" description="Disordered" evidence="1">
    <location>
        <begin position="70"/>
        <end position="90"/>
    </location>
</feature>
<reference evidence="2" key="1">
    <citation type="submission" date="2022-12" db="EMBL/GenBank/DDBJ databases">
        <authorList>
            <person name="Alioto T."/>
            <person name="Alioto T."/>
            <person name="Gomez Garrido J."/>
        </authorList>
    </citation>
    <scope>NUCLEOTIDE SEQUENCE</scope>
</reference>
<sequence length="115" mass="12593">MPLFPEKQISLLTAFDAQNVLSKSQRRILALRTKPLFRVPNALAPRSSASEDELAACAVPEESNPAFIRLASSSPPSPPPSLSPDKSMSLAMRPQLAARDDFASARRRSPRYFAL</sequence>
<evidence type="ECO:0000313" key="3">
    <source>
        <dbReference type="Proteomes" id="UP001178461"/>
    </source>
</evidence>
<dbReference type="AlphaFoldDB" id="A0AA35LNA1"/>
<dbReference type="Proteomes" id="UP001178461">
    <property type="component" value="Chromosome 18"/>
</dbReference>
<dbReference type="EMBL" id="OX395144">
    <property type="protein sequence ID" value="CAI5798958.1"/>
    <property type="molecule type" value="Genomic_DNA"/>
</dbReference>
<name>A0AA35LNA1_9SAUR</name>
<keyword evidence="3" id="KW-1185">Reference proteome</keyword>
<gene>
    <name evidence="2" type="ORF">PODLI_1B009702</name>
</gene>
<evidence type="ECO:0000313" key="2">
    <source>
        <dbReference type="EMBL" id="CAI5798958.1"/>
    </source>
</evidence>
<proteinExistence type="predicted"/>
<protein>
    <submittedName>
        <fullName evidence="2">Uncharacterized protein</fullName>
    </submittedName>
</protein>